<name>A0A9P4NHA4_9PEZI</name>
<dbReference type="PRINTS" id="PR00129">
    <property type="entry name" value="CUTINASE"/>
</dbReference>
<feature type="signal peptide" evidence="14">
    <location>
        <begin position="1"/>
        <end position="15"/>
    </location>
</feature>
<evidence type="ECO:0000256" key="3">
    <source>
        <dbReference type="ARBA" id="ARBA00013095"/>
    </source>
</evidence>
<comment type="subcellular location">
    <subcellularLocation>
        <location evidence="1 12">Secreted</location>
    </subcellularLocation>
</comment>
<dbReference type="InterPro" id="IPR000675">
    <property type="entry name" value="Cutinase/axe"/>
</dbReference>
<organism evidence="15 16">
    <name type="scientific">Tothia fuscella</name>
    <dbReference type="NCBI Taxonomy" id="1048955"/>
    <lineage>
        <taxon>Eukaryota</taxon>
        <taxon>Fungi</taxon>
        <taxon>Dikarya</taxon>
        <taxon>Ascomycota</taxon>
        <taxon>Pezizomycotina</taxon>
        <taxon>Dothideomycetes</taxon>
        <taxon>Pleosporomycetidae</taxon>
        <taxon>Venturiales</taxon>
        <taxon>Cylindrosympodiaceae</taxon>
        <taxon>Tothia</taxon>
    </lineage>
</organism>
<sequence>MRVFVIAALFSAALASPQPQGKGKGSGGTGTVNPGGTPGNRGNPTENDLTSGPCSEVLFIMARASSEAGNMGGSMGPIVCRGLREAFPKRVGCQGVGGAYKAALGDNGLAKGTTDAAINEASTIFKTASTKCPNTILTFGGYSQGAAVMHNAITALPADIKKKLIAGVLFGDTRFKADRGLIKSYPKDQVMIFCAKENNPPDATCDGKPPNAGHFVYTTNGDGPKAIAFLKAKIEASLAAIKGPAMERAADTRWVVGKAV</sequence>
<dbReference type="OrthoDB" id="3225429at2759"/>
<comment type="function">
    <text evidence="12">Catalyzes the hydrolysis of complex carboxylic polyesters found in the cell wall of plants. Degrades cutin, a macromolecule that forms the structure of the plant cuticle.</text>
</comment>
<reference evidence="15" key="1">
    <citation type="journal article" date="2020" name="Stud. Mycol.">
        <title>101 Dothideomycetes genomes: a test case for predicting lifestyles and emergence of pathogens.</title>
        <authorList>
            <person name="Haridas S."/>
            <person name="Albert R."/>
            <person name="Binder M."/>
            <person name="Bloem J."/>
            <person name="Labutti K."/>
            <person name="Salamov A."/>
            <person name="Andreopoulos B."/>
            <person name="Baker S."/>
            <person name="Barry K."/>
            <person name="Bills G."/>
            <person name="Bluhm B."/>
            <person name="Cannon C."/>
            <person name="Castanera R."/>
            <person name="Culley D."/>
            <person name="Daum C."/>
            <person name="Ezra D."/>
            <person name="Gonzalez J."/>
            <person name="Henrissat B."/>
            <person name="Kuo A."/>
            <person name="Liang C."/>
            <person name="Lipzen A."/>
            <person name="Lutzoni F."/>
            <person name="Magnuson J."/>
            <person name="Mondo S."/>
            <person name="Nolan M."/>
            <person name="Ohm R."/>
            <person name="Pangilinan J."/>
            <person name="Park H.-J."/>
            <person name="Ramirez L."/>
            <person name="Alfaro M."/>
            <person name="Sun H."/>
            <person name="Tritt A."/>
            <person name="Yoshinaga Y."/>
            <person name="Zwiers L.-H."/>
            <person name="Turgeon B."/>
            <person name="Goodwin S."/>
            <person name="Spatafora J."/>
            <person name="Crous P."/>
            <person name="Grigoriev I."/>
        </authorList>
    </citation>
    <scope>NUCLEOTIDE SEQUENCE</scope>
    <source>
        <strain evidence="15">CBS 130266</strain>
    </source>
</reference>
<keyword evidence="8 11" id="KW-1015">Disulfide bond</keyword>
<evidence type="ECO:0000256" key="6">
    <source>
        <dbReference type="ARBA" id="ARBA00022729"/>
    </source>
</evidence>
<dbReference type="GO" id="GO:0016052">
    <property type="term" value="P:carbohydrate catabolic process"/>
    <property type="evidence" value="ECO:0007669"/>
    <property type="project" value="TreeGrafter"/>
</dbReference>
<dbReference type="EC" id="3.1.1.74" evidence="3 12"/>
<feature type="disulfide bond" evidence="11">
    <location>
        <begin position="194"/>
        <end position="205"/>
    </location>
</feature>
<evidence type="ECO:0000256" key="8">
    <source>
        <dbReference type="ARBA" id="ARBA00023157"/>
    </source>
</evidence>
<keyword evidence="6 14" id="KW-0732">Signal</keyword>
<accession>A0A9P4NHA4</accession>
<proteinExistence type="inferred from homology"/>
<evidence type="ECO:0000313" key="15">
    <source>
        <dbReference type="EMBL" id="KAF2421077.1"/>
    </source>
</evidence>
<feature type="chain" id="PRO_5040360622" description="Cutinase" evidence="14">
    <location>
        <begin position="16"/>
        <end position="260"/>
    </location>
</feature>
<dbReference type="PANTHER" id="PTHR48250">
    <property type="entry name" value="CUTINASE 2-RELATED"/>
    <property type="match status" value="1"/>
</dbReference>
<dbReference type="Gene3D" id="3.40.50.1820">
    <property type="entry name" value="alpha/beta hydrolase"/>
    <property type="match status" value="1"/>
</dbReference>
<dbReference type="PROSITE" id="PS00155">
    <property type="entry name" value="CUTINASE_1"/>
    <property type="match status" value="1"/>
</dbReference>
<feature type="disulfide bond" evidence="11">
    <location>
        <begin position="54"/>
        <end position="132"/>
    </location>
</feature>
<evidence type="ECO:0000256" key="7">
    <source>
        <dbReference type="ARBA" id="ARBA00022801"/>
    </source>
</evidence>
<comment type="catalytic activity">
    <reaction evidence="9 12">
        <text>cutin + H2O = cutin monomers.</text>
        <dbReference type="EC" id="3.1.1.74"/>
    </reaction>
</comment>
<gene>
    <name evidence="15" type="ORF">EJ08DRAFT_641742</name>
</gene>
<dbReference type="InterPro" id="IPR043580">
    <property type="entry name" value="CUTINASE_1"/>
</dbReference>
<dbReference type="InterPro" id="IPR029058">
    <property type="entry name" value="AB_hydrolase_fold"/>
</dbReference>
<keyword evidence="4 12" id="KW-0719">Serine esterase</keyword>
<evidence type="ECO:0000256" key="13">
    <source>
        <dbReference type="SAM" id="MobiDB-lite"/>
    </source>
</evidence>
<dbReference type="Pfam" id="PF01083">
    <property type="entry name" value="Cutinase"/>
    <property type="match status" value="1"/>
</dbReference>
<feature type="active site" description="Nucleophile" evidence="10">
    <location>
        <position position="143"/>
    </location>
</feature>
<dbReference type="GO" id="GO:0050525">
    <property type="term" value="F:cutinase activity"/>
    <property type="evidence" value="ECO:0007669"/>
    <property type="project" value="UniProtKB-UniRule"/>
</dbReference>
<evidence type="ECO:0000256" key="5">
    <source>
        <dbReference type="ARBA" id="ARBA00022525"/>
    </source>
</evidence>
<evidence type="ECO:0000256" key="9">
    <source>
        <dbReference type="ARBA" id="ARBA00034045"/>
    </source>
</evidence>
<evidence type="ECO:0000256" key="14">
    <source>
        <dbReference type="SAM" id="SignalP"/>
    </source>
</evidence>
<evidence type="ECO:0000256" key="11">
    <source>
        <dbReference type="PIRSR" id="PIRSR611150-2"/>
    </source>
</evidence>
<dbReference type="Proteomes" id="UP000800235">
    <property type="component" value="Unassembled WGS sequence"/>
</dbReference>
<evidence type="ECO:0000256" key="12">
    <source>
        <dbReference type="RuleBase" id="RU361263"/>
    </source>
</evidence>
<feature type="active site" evidence="10">
    <location>
        <position position="202"/>
    </location>
</feature>
<evidence type="ECO:0000256" key="10">
    <source>
        <dbReference type="PIRSR" id="PIRSR611150-1"/>
    </source>
</evidence>
<evidence type="ECO:0000313" key="16">
    <source>
        <dbReference type="Proteomes" id="UP000800235"/>
    </source>
</evidence>
<feature type="compositionally biased region" description="Low complexity" evidence="13">
    <location>
        <begin position="31"/>
        <end position="47"/>
    </location>
</feature>
<evidence type="ECO:0000256" key="1">
    <source>
        <dbReference type="ARBA" id="ARBA00004613"/>
    </source>
</evidence>
<keyword evidence="7 12" id="KW-0378">Hydrolase</keyword>
<feature type="region of interest" description="Disordered" evidence="13">
    <location>
        <begin position="16"/>
        <end position="49"/>
    </location>
</feature>
<keyword evidence="16" id="KW-1185">Reference proteome</keyword>
<dbReference type="SUPFAM" id="SSF53474">
    <property type="entry name" value="alpha/beta-Hydrolases"/>
    <property type="match status" value="1"/>
</dbReference>
<comment type="caution">
    <text evidence="15">The sequence shown here is derived from an EMBL/GenBank/DDBJ whole genome shotgun (WGS) entry which is preliminary data.</text>
</comment>
<dbReference type="AlphaFoldDB" id="A0A9P4NHA4"/>
<feature type="active site" description="Proton donor/acceptor" evidence="10">
    <location>
        <position position="214"/>
    </location>
</feature>
<dbReference type="SMART" id="SM01110">
    <property type="entry name" value="Cutinase"/>
    <property type="match status" value="1"/>
</dbReference>
<evidence type="ECO:0000256" key="4">
    <source>
        <dbReference type="ARBA" id="ARBA00022487"/>
    </source>
</evidence>
<dbReference type="EMBL" id="MU007103">
    <property type="protein sequence ID" value="KAF2421077.1"/>
    <property type="molecule type" value="Genomic_DNA"/>
</dbReference>
<dbReference type="InterPro" id="IPR011150">
    <property type="entry name" value="Cutinase_monf"/>
</dbReference>
<dbReference type="GO" id="GO:0005576">
    <property type="term" value="C:extracellular region"/>
    <property type="evidence" value="ECO:0007669"/>
    <property type="project" value="UniProtKB-SubCell"/>
</dbReference>
<dbReference type="PANTHER" id="PTHR48250:SF3">
    <property type="entry name" value="CUTINASE 1-RELATED"/>
    <property type="match status" value="1"/>
</dbReference>
<evidence type="ECO:0000256" key="2">
    <source>
        <dbReference type="ARBA" id="ARBA00007534"/>
    </source>
</evidence>
<protein>
    <recommendedName>
        <fullName evidence="3 12">Cutinase</fullName>
        <ecNumber evidence="3 12">3.1.1.74</ecNumber>
    </recommendedName>
</protein>
<comment type="similarity">
    <text evidence="2 12">Belongs to the cutinase family.</text>
</comment>
<keyword evidence="5 12" id="KW-0964">Secreted</keyword>